<name>A0ABX7NAT4_9BACT</name>
<dbReference type="Proteomes" id="UP000663090">
    <property type="component" value="Chromosome"/>
</dbReference>
<proteinExistence type="predicted"/>
<gene>
    <name evidence="2" type="ORF">JY572_07575</name>
</gene>
<evidence type="ECO:0000313" key="3">
    <source>
        <dbReference type="Proteomes" id="UP000663090"/>
    </source>
</evidence>
<keyword evidence="3" id="KW-1185">Reference proteome</keyword>
<protein>
    <submittedName>
        <fullName evidence="2">Frizzy aggregation protein FrzB</fullName>
    </submittedName>
</protein>
<dbReference type="RefSeq" id="WP_206717588.1">
    <property type="nucleotide sequence ID" value="NZ_CP071091.1"/>
</dbReference>
<accession>A0ABX7NAT4</accession>
<reference evidence="2 3" key="1">
    <citation type="submission" date="2021-02" db="EMBL/GenBank/DDBJ databases">
        <title>De Novo genome assembly of isolated myxobacteria.</title>
        <authorList>
            <person name="Stevens D.C."/>
        </authorList>
    </citation>
    <scope>NUCLEOTIDE SEQUENCE [LARGE SCALE GENOMIC DNA]</scope>
    <source>
        <strain evidence="2 3">SCHIC003</strain>
    </source>
</reference>
<feature type="domain" description="CheW-like" evidence="1">
    <location>
        <begin position="12"/>
        <end position="120"/>
    </location>
</feature>
<dbReference type="InterPro" id="IPR036061">
    <property type="entry name" value="CheW-like_dom_sf"/>
</dbReference>
<dbReference type="SMART" id="SM00260">
    <property type="entry name" value="CheW"/>
    <property type="match status" value="1"/>
</dbReference>
<organism evidence="2 3">
    <name type="scientific">Myxococcus landrumensis</name>
    <dbReference type="NCBI Taxonomy" id="2813577"/>
    <lineage>
        <taxon>Bacteria</taxon>
        <taxon>Pseudomonadati</taxon>
        <taxon>Myxococcota</taxon>
        <taxon>Myxococcia</taxon>
        <taxon>Myxococcales</taxon>
        <taxon>Cystobacterineae</taxon>
        <taxon>Myxococcaceae</taxon>
        <taxon>Myxococcus</taxon>
    </lineage>
</organism>
<dbReference type="SUPFAM" id="SSF50341">
    <property type="entry name" value="CheW-like"/>
    <property type="match status" value="1"/>
</dbReference>
<dbReference type="InterPro" id="IPR002545">
    <property type="entry name" value="CheW-lke_dom"/>
</dbReference>
<evidence type="ECO:0000313" key="2">
    <source>
        <dbReference type="EMBL" id="QSQ15902.1"/>
    </source>
</evidence>
<sequence length="129" mass="13989">MNDESLGLEDKSGDVDILFFEIGGGLFGADASQVLRIDRSLPEDITLPELGRLHRGNRALVFDTPEGEGHLKVDAVNGVRSIPVTQLRRMPPTAGAAPYAVGVCLEEARTVLLIDLVETARTRETQGRH</sequence>
<dbReference type="EMBL" id="CP071091">
    <property type="protein sequence ID" value="QSQ15902.1"/>
    <property type="molecule type" value="Genomic_DNA"/>
</dbReference>
<evidence type="ECO:0000259" key="1">
    <source>
        <dbReference type="SMART" id="SM00260"/>
    </source>
</evidence>